<comment type="similarity">
    <text evidence="2">Belongs to the LpxB family.</text>
</comment>
<dbReference type="GO" id="GO:0008915">
    <property type="term" value="F:lipid-A-disaccharide synthase activity"/>
    <property type="evidence" value="ECO:0007669"/>
    <property type="project" value="UniProtKB-UniRule"/>
</dbReference>
<comment type="function">
    <text evidence="1">Condensation of UDP-2,3-diacylglucosamine and 2,3-diacylglucosamine-1-phosphate to form lipid A disaccharide, a precursor of lipid A, a phosphorylated glycolipid that anchors the lipopolysaccharide to the outer membrane of the cell.</text>
</comment>
<dbReference type="SUPFAM" id="SSF53756">
    <property type="entry name" value="UDP-Glycosyltransferase/glycogen phosphorylase"/>
    <property type="match status" value="1"/>
</dbReference>
<evidence type="ECO:0000256" key="7">
    <source>
        <dbReference type="ARBA" id="ARBA00022676"/>
    </source>
</evidence>
<evidence type="ECO:0000256" key="2">
    <source>
        <dbReference type="ARBA" id="ARBA00007868"/>
    </source>
</evidence>
<proteinExistence type="inferred from homology"/>
<accession>A0A520M3C9</accession>
<name>A0A520M3C9_9GAMM</name>
<dbReference type="GO" id="GO:0009245">
    <property type="term" value="P:lipid A biosynthetic process"/>
    <property type="evidence" value="ECO:0007669"/>
    <property type="project" value="UniProtKB-UniRule"/>
</dbReference>
<dbReference type="Pfam" id="PF02684">
    <property type="entry name" value="LpxB"/>
    <property type="match status" value="1"/>
</dbReference>
<evidence type="ECO:0000256" key="4">
    <source>
        <dbReference type="ARBA" id="ARBA00020902"/>
    </source>
</evidence>
<dbReference type="EMBL" id="SHBM01000068">
    <property type="protein sequence ID" value="RZO15715.1"/>
    <property type="molecule type" value="Genomic_DNA"/>
</dbReference>
<comment type="caution">
    <text evidence="12">The sequence shown here is derived from an EMBL/GenBank/DDBJ whole genome shotgun (WGS) entry which is preliminary data.</text>
</comment>
<dbReference type="GO" id="GO:0005543">
    <property type="term" value="F:phospholipid binding"/>
    <property type="evidence" value="ECO:0007669"/>
    <property type="project" value="TreeGrafter"/>
</dbReference>
<dbReference type="GO" id="GO:0016020">
    <property type="term" value="C:membrane"/>
    <property type="evidence" value="ECO:0007669"/>
    <property type="project" value="GOC"/>
</dbReference>
<comment type="catalytic activity">
    <reaction evidence="10">
        <text>a lipid X + a UDP-2-N,3-O-bis[(3R)-3-hydroxyacyl]-alpha-D-glucosamine = a lipid A disaccharide + UDP + H(+)</text>
        <dbReference type="Rhea" id="RHEA:67828"/>
        <dbReference type="ChEBI" id="CHEBI:15378"/>
        <dbReference type="ChEBI" id="CHEBI:58223"/>
        <dbReference type="ChEBI" id="CHEBI:137748"/>
        <dbReference type="ChEBI" id="CHEBI:176338"/>
        <dbReference type="ChEBI" id="CHEBI:176343"/>
        <dbReference type="EC" id="2.4.1.182"/>
    </reaction>
</comment>
<reference evidence="12 13" key="1">
    <citation type="submission" date="2019-02" db="EMBL/GenBank/DDBJ databases">
        <title>Prokaryotic population dynamics and viral predation in marine succession experiment using metagenomics: the confinement effect.</title>
        <authorList>
            <person name="Haro-Moreno J.M."/>
            <person name="Rodriguez-Valera F."/>
            <person name="Lopez-Perez M."/>
        </authorList>
    </citation>
    <scope>NUCLEOTIDE SEQUENCE [LARGE SCALE GENOMIC DNA]</scope>
    <source>
        <strain evidence="12">MED-G167</strain>
    </source>
</reference>
<keyword evidence="9" id="KW-0443">Lipid metabolism</keyword>
<dbReference type="InterPro" id="IPR003835">
    <property type="entry name" value="Glyco_trans_19"/>
</dbReference>
<dbReference type="AlphaFoldDB" id="A0A520M3C9"/>
<evidence type="ECO:0000256" key="10">
    <source>
        <dbReference type="ARBA" id="ARBA00048975"/>
    </source>
</evidence>
<evidence type="ECO:0000256" key="9">
    <source>
        <dbReference type="ARBA" id="ARBA00023098"/>
    </source>
</evidence>
<keyword evidence="8 12" id="KW-0808">Transferase</keyword>
<keyword evidence="6" id="KW-0441">Lipid A biosynthesis</keyword>
<sequence length="373" mass="42026">MSDKQNIKIGIVIGEHSGDILGSKIIKSLSAQYNINLIGVGGPLTEKFRLKSIFNFRDLNVMGIVEPILNLRKLLNHRKKLINLFKTEKIDIFIGVDSPDFNIPIHKALKKEGSIKTIQLVSPSVWGWRQSRIKSIKKYIDLTLCLFKFEHDFYLKHGAGTFLVGHPLSYLNLPNKDDILHKYSLDKNKEYISILPGSRDSEISNMMPLYLEVINKFKDTNPDFHFLIPAADELLYKKISSYFLNEEIDITIAEGSARDFLAISNYSIVTSGTATLEAAILRSAPVICYKTSSFNYFVISKMLKTKLIGIPNLLLSRMAFPELIQSECSPQNVLDSLNALIASEDINNDLDEIKQHLEGQGFEAAAQAICELK</sequence>
<evidence type="ECO:0000256" key="5">
    <source>
        <dbReference type="ARBA" id="ARBA00022516"/>
    </source>
</evidence>
<evidence type="ECO:0000256" key="8">
    <source>
        <dbReference type="ARBA" id="ARBA00022679"/>
    </source>
</evidence>
<keyword evidence="7 12" id="KW-0328">Glycosyltransferase</keyword>
<dbReference type="NCBIfam" id="TIGR00215">
    <property type="entry name" value="lpxB"/>
    <property type="match status" value="1"/>
</dbReference>
<evidence type="ECO:0000313" key="13">
    <source>
        <dbReference type="Proteomes" id="UP000318359"/>
    </source>
</evidence>
<evidence type="ECO:0000313" key="12">
    <source>
        <dbReference type="EMBL" id="RZO15715.1"/>
    </source>
</evidence>
<dbReference type="PANTHER" id="PTHR30372">
    <property type="entry name" value="LIPID-A-DISACCHARIDE SYNTHASE"/>
    <property type="match status" value="1"/>
</dbReference>
<protein>
    <recommendedName>
        <fullName evidence="4 11">Lipid-A-disaccharide synthase</fullName>
        <ecNumber evidence="3 11">2.4.1.182</ecNumber>
    </recommendedName>
</protein>
<evidence type="ECO:0000256" key="3">
    <source>
        <dbReference type="ARBA" id="ARBA00012687"/>
    </source>
</evidence>
<evidence type="ECO:0000256" key="1">
    <source>
        <dbReference type="ARBA" id="ARBA00002056"/>
    </source>
</evidence>
<organism evidence="12 13">
    <name type="scientific">SAR86 cluster bacterium</name>
    <dbReference type="NCBI Taxonomy" id="2030880"/>
    <lineage>
        <taxon>Bacteria</taxon>
        <taxon>Pseudomonadati</taxon>
        <taxon>Pseudomonadota</taxon>
        <taxon>Gammaproteobacteria</taxon>
        <taxon>SAR86 cluster</taxon>
    </lineage>
</organism>
<dbReference type="EC" id="2.4.1.182" evidence="3 11"/>
<evidence type="ECO:0000256" key="11">
    <source>
        <dbReference type="NCBIfam" id="TIGR00215"/>
    </source>
</evidence>
<dbReference type="Proteomes" id="UP000318359">
    <property type="component" value="Unassembled WGS sequence"/>
</dbReference>
<keyword evidence="5" id="KW-0444">Lipid biosynthesis</keyword>
<dbReference type="PANTHER" id="PTHR30372:SF4">
    <property type="entry name" value="LIPID-A-DISACCHARIDE SYNTHASE, MITOCHONDRIAL-RELATED"/>
    <property type="match status" value="1"/>
</dbReference>
<evidence type="ECO:0000256" key="6">
    <source>
        <dbReference type="ARBA" id="ARBA00022556"/>
    </source>
</evidence>
<gene>
    <name evidence="12" type="primary">lpxB</name>
    <name evidence="12" type="ORF">EVB00_03695</name>
</gene>